<evidence type="ECO:0000259" key="1">
    <source>
        <dbReference type="Pfam" id="PF07883"/>
    </source>
</evidence>
<keyword evidence="2" id="KW-0223">Dioxygenase</keyword>
<name>A0A2V4VVB3_PAEBA</name>
<dbReference type="InterPro" id="IPR011051">
    <property type="entry name" value="RmlC_Cupin_sf"/>
</dbReference>
<dbReference type="Pfam" id="PF07883">
    <property type="entry name" value="Cupin_2"/>
    <property type="match status" value="1"/>
</dbReference>
<sequence length="114" mass="12393">MMSMMSLQDVKAFSKERFTKRILSQQGGGVTFVLHFLPGQELPVHMHPGATLTLLVVEGGGTVILDGIKQRIQAEDVVSCSGETAFAFHNTSDAEVRLFVVLSKVPEASYAKDI</sequence>
<gene>
    <name evidence="2" type="ORF">DFQ00_10227</name>
</gene>
<dbReference type="CDD" id="cd02208">
    <property type="entry name" value="cupin_RmlC-like"/>
    <property type="match status" value="1"/>
</dbReference>
<organism evidence="2 3">
    <name type="scientific">Paenibacillus barcinonensis</name>
    <dbReference type="NCBI Taxonomy" id="198119"/>
    <lineage>
        <taxon>Bacteria</taxon>
        <taxon>Bacillati</taxon>
        <taxon>Bacillota</taxon>
        <taxon>Bacilli</taxon>
        <taxon>Bacillales</taxon>
        <taxon>Paenibacillaceae</taxon>
        <taxon>Paenibacillus</taxon>
    </lineage>
</organism>
<accession>A0A2V4VVB3</accession>
<dbReference type="Gene3D" id="2.60.120.10">
    <property type="entry name" value="Jelly Rolls"/>
    <property type="match status" value="1"/>
</dbReference>
<dbReference type="Proteomes" id="UP000247790">
    <property type="component" value="Unassembled WGS sequence"/>
</dbReference>
<dbReference type="SUPFAM" id="SSF51182">
    <property type="entry name" value="RmlC-like cupins"/>
    <property type="match status" value="1"/>
</dbReference>
<dbReference type="RefSeq" id="WP_244964919.1">
    <property type="nucleotide sequence ID" value="NZ_CP054614.1"/>
</dbReference>
<protein>
    <submittedName>
        <fullName evidence="2">Quercetin dioxygenase-like cupin family protein</fullName>
    </submittedName>
</protein>
<keyword evidence="2" id="KW-0560">Oxidoreductase</keyword>
<feature type="domain" description="Cupin type-2" evidence="1">
    <location>
        <begin position="33"/>
        <end position="101"/>
    </location>
</feature>
<dbReference type="EMBL" id="QJSW01000002">
    <property type="protein sequence ID" value="PYE51236.1"/>
    <property type="molecule type" value="Genomic_DNA"/>
</dbReference>
<dbReference type="AlphaFoldDB" id="A0A2V4VVB3"/>
<dbReference type="InterPro" id="IPR014710">
    <property type="entry name" value="RmlC-like_jellyroll"/>
</dbReference>
<evidence type="ECO:0000313" key="3">
    <source>
        <dbReference type="Proteomes" id="UP000247790"/>
    </source>
</evidence>
<reference evidence="2 3" key="1">
    <citation type="submission" date="2018-06" db="EMBL/GenBank/DDBJ databases">
        <title>Genomic Encyclopedia of Type Strains, Phase III (KMG-III): the genomes of soil and plant-associated and newly described type strains.</title>
        <authorList>
            <person name="Whitman W."/>
        </authorList>
    </citation>
    <scope>NUCLEOTIDE SEQUENCE [LARGE SCALE GENOMIC DNA]</scope>
    <source>
        <strain evidence="2 3">CECT 7022</strain>
    </source>
</reference>
<evidence type="ECO:0000313" key="2">
    <source>
        <dbReference type="EMBL" id="PYE51236.1"/>
    </source>
</evidence>
<proteinExistence type="predicted"/>
<dbReference type="InterPro" id="IPR013096">
    <property type="entry name" value="Cupin_2"/>
</dbReference>
<dbReference type="GO" id="GO:0051213">
    <property type="term" value="F:dioxygenase activity"/>
    <property type="evidence" value="ECO:0007669"/>
    <property type="project" value="UniProtKB-KW"/>
</dbReference>
<comment type="caution">
    <text evidence="2">The sequence shown here is derived from an EMBL/GenBank/DDBJ whole genome shotgun (WGS) entry which is preliminary data.</text>
</comment>